<dbReference type="PANTHER" id="PTHR30085">
    <property type="entry name" value="AMINO ACID ABC TRANSPORTER PERMEASE"/>
    <property type="match status" value="1"/>
</dbReference>
<dbReference type="InterPro" id="IPR051455">
    <property type="entry name" value="Bact_solute-bind_prot3"/>
</dbReference>
<evidence type="ECO:0000256" key="3">
    <source>
        <dbReference type="ARBA" id="ARBA00022729"/>
    </source>
</evidence>
<feature type="region of interest" description="Disordered" evidence="4">
    <location>
        <begin position="1"/>
        <end position="211"/>
    </location>
</feature>
<feature type="region of interest" description="Disordered" evidence="4">
    <location>
        <begin position="264"/>
        <end position="284"/>
    </location>
</feature>
<dbReference type="Proteomes" id="UP000266841">
    <property type="component" value="Unassembled WGS sequence"/>
</dbReference>
<accession>K0SEF7</accession>
<feature type="compositionally biased region" description="Basic and acidic residues" evidence="4">
    <location>
        <begin position="148"/>
        <end position="157"/>
    </location>
</feature>
<evidence type="ECO:0000313" key="5">
    <source>
        <dbReference type="EMBL" id="EJK63685.1"/>
    </source>
</evidence>
<proteinExistence type="inferred from homology"/>
<dbReference type="GO" id="GO:0006865">
    <property type="term" value="P:amino acid transport"/>
    <property type="evidence" value="ECO:0007669"/>
    <property type="project" value="TreeGrafter"/>
</dbReference>
<dbReference type="eggNOG" id="ENOG502S7TA">
    <property type="taxonomic scope" value="Eukaryota"/>
</dbReference>
<keyword evidence="3" id="KW-0732">Signal</keyword>
<feature type="compositionally biased region" description="Basic and acidic residues" evidence="4">
    <location>
        <begin position="56"/>
        <end position="73"/>
    </location>
</feature>
<feature type="compositionally biased region" description="Low complexity" evidence="4">
    <location>
        <begin position="1"/>
        <end position="15"/>
    </location>
</feature>
<feature type="compositionally biased region" description="Basic and acidic residues" evidence="4">
    <location>
        <begin position="164"/>
        <end position="200"/>
    </location>
</feature>
<evidence type="ECO:0008006" key="7">
    <source>
        <dbReference type="Google" id="ProtNLM"/>
    </source>
</evidence>
<dbReference type="Gene3D" id="3.40.190.10">
    <property type="entry name" value="Periplasmic binding protein-like II"/>
    <property type="match status" value="1"/>
</dbReference>
<keyword evidence="6" id="KW-1185">Reference proteome</keyword>
<feature type="compositionally biased region" description="Low complexity" evidence="4">
    <location>
        <begin position="29"/>
        <end position="39"/>
    </location>
</feature>
<dbReference type="PANTHER" id="PTHR30085:SF6">
    <property type="entry name" value="ABC TRANSPORTER GLUTAMINE-BINDING PROTEIN GLNH"/>
    <property type="match status" value="1"/>
</dbReference>
<comment type="similarity">
    <text evidence="1">Belongs to the bacterial solute-binding protein 3 family.</text>
</comment>
<evidence type="ECO:0000256" key="2">
    <source>
        <dbReference type="ARBA" id="ARBA00022448"/>
    </source>
</evidence>
<gene>
    <name evidence="5" type="ORF">THAOC_15644</name>
</gene>
<organism evidence="5 6">
    <name type="scientific">Thalassiosira oceanica</name>
    <name type="common">Marine diatom</name>
    <dbReference type="NCBI Taxonomy" id="159749"/>
    <lineage>
        <taxon>Eukaryota</taxon>
        <taxon>Sar</taxon>
        <taxon>Stramenopiles</taxon>
        <taxon>Ochrophyta</taxon>
        <taxon>Bacillariophyta</taxon>
        <taxon>Coscinodiscophyceae</taxon>
        <taxon>Thalassiosirophycidae</taxon>
        <taxon>Thalassiosirales</taxon>
        <taxon>Thalassiosiraceae</taxon>
        <taxon>Thalassiosira</taxon>
    </lineage>
</organism>
<feature type="compositionally biased region" description="Polar residues" evidence="4">
    <location>
        <begin position="138"/>
        <end position="147"/>
    </location>
</feature>
<dbReference type="EMBL" id="AGNL01018070">
    <property type="protein sequence ID" value="EJK63685.1"/>
    <property type="molecule type" value="Genomic_DNA"/>
</dbReference>
<dbReference type="AlphaFoldDB" id="K0SEF7"/>
<reference evidence="5 6" key="1">
    <citation type="journal article" date="2012" name="Genome Biol.">
        <title>Genome and low-iron response of an oceanic diatom adapted to chronic iron limitation.</title>
        <authorList>
            <person name="Lommer M."/>
            <person name="Specht M."/>
            <person name="Roy A.S."/>
            <person name="Kraemer L."/>
            <person name="Andreson R."/>
            <person name="Gutowska M.A."/>
            <person name="Wolf J."/>
            <person name="Bergner S.V."/>
            <person name="Schilhabel M.B."/>
            <person name="Klostermeier U.C."/>
            <person name="Beiko R.G."/>
            <person name="Rosenstiel P."/>
            <person name="Hippler M."/>
            <person name="Laroche J."/>
        </authorList>
    </citation>
    <scope>NUCLEOTIDE SEQUENCE [LARGE SCALE GENOMIC DNA]</scope>
    <source>
        <strain evidence="5 6">CCMP1005</strain>
    </source>
</reference>
<evidence type="ECO:0000256" key="4">
    <source>
        <dbReference type="SAM" id="MobiDB-lite"/>
    </source>
</evidence>
<evidence type="ECO:0000256" key="1">
    <source>
        <dbReference type="ARBA" id="ARBA00010333"/>
    </source>
</evidence>
<keyword evidence="2" id="KW-0813">Transport</keyword>
<evidence type="ECO:0000313" key="6">
    <source>
        <dbReference type="Proteomes" id="UP000266841"/>
    </source>
</evidence>
<feature type="compositionally biased region" description="Low complexity" evidence="4">
    <location>
        <begin position="74"/>
        <end position="86"/>
    </location>
</feature>
<feature type="compositionally biased region" description="Basic and acidic residues" evidence="4">
    <location>
        <begin position="102"/>
        <end position="137"/>
    </location>
</feature>
<sequence length="878" mass="95590">MDTSVDSTSSSSSVSPQNGVDGSDGAEGGSTRQGTSSSGCAEICPPVQNIPLVTQVKREDDQANAKVEAEDRVGPTGPTEVPPGRTFETRLAMKLAAGGEMKTGKEKKAEVGAKEKEEAHRRFADRLTLKMSGEDSRASPSASPKDSNVSDHIRGEEVANDVPEIPHIESEKHPGRQELHGARDHLTLDGDNPTAEKEGSRSTGPADDCDDLEMFEDGARAAMVSDYAAEMVCNSQKTVTSNGDAQDLSGSRRRRSPSLQWLRGNLLRNVSGQSDNSNNTRRTNLVYDSSTPVEAMLVFDASVRPAQPMEVYEAKEVSFFESKGAVVIGMLCFILVTVTVSLAVSMTKSNETTLEPTLQPTLSPTFDPRSTLQVIQTRPTGSRRLRCGFHACGMGGFRREVCSAIAAVVLGDPSAYEIVKITSETRWTDLGSRPTSYIGLNETLVHCAEKGERFGECLSLQICVGANTTHETHVSELFPSDFYVPVYHDAAMSYLLNGTCNVLFTNMHAERTAELEMATGRHAYSAIEPRFVEPHAIVTRHELDGGREFGDIASWTIMALIYGEAHNITKDPSKCMPYEESLPTNPADLDYMKAVHCVGNHGEILSSFREEQYRLNNGVEFAVNYLNKGEAMIAGIPLGDLTQPPPTGRAVGKLGRIRRDNELRCGVFLPDNFNSSLEDSRGLTGLTGLNVEYCMTVSAAVLNGDTNHCILVPLRYSDKEDAYRALNNGTVDLIAGALREFKYDFRSSDDLAGVDFSVPYFYGNESITEDLSAYSLATVEDSELFSSFVNCVVVVLMWALRNNLAEESYSFMPLSSIFGSDLSWALRDAVRYSGNYATIMKRNFPGYGQSTGEEVGGMRNFLNVGQPAMHAYPGLGGL</sequence>
<protein>
    <recommendedName>
        <fullName evidence="7">Solute-binding protein family 3/N-terminal domain-containing protein</fullName>
    </recommendedName>
</protein>
<feature type="compositionally biased region" description="Polar residues" evidence="4">
    <location>
        <begin position="268"/>
        <end position="284"/>
    </location>
</feature>
<comment type="caution">
    <text evidence="5">The sequence shown here is derived from an EMBL/GenBank/DDBJ whole genome shotgun (WGS) entry which is preliminary data.</text>
</comment>
<name>K0SEF7_THAOC</name>